<protein>
    <submittedName>
        <fullName evidence="12">Energy transducer TonB</fullName>
    </submittedName>
</protein>
<dbReference type="InterPro" id="IPR051045">
    <property type="entry name" value="TonB-dependent_transducer"/>
</dbReference>
<organism evidence="12 13">
    <name type="scientific">Solilutibacter pythonis</name>
    <dbReference type="NCBI Taxonomy" id="2483112"/>
    <lineage>
        <taxon>Bacteria</taxon>
        <taxon>Pseudomonadati</taxon>
        <taxon>Pseudomonadota</taxon>
        <taxon>Gammaproteobacteria</taxon>
        <taxon>Lysobacterales</taxon>
        <taxon>Lysobacteraceae</taxon>
        <taxon>Solilutibacter</taxon>
    </lineage>
</organism>
<evidence type="ECO:0000259" key="11">
    <source>
        <dbReference type="PROSITE" id="PS52015"/>
    </source>
</evidence>
<comment type="subcellular location">
    <subcellularLocation>
        <location evidence="1">Cell inner membrane</location>
        <topology evidence="1">Single-pass membrane protein</topology>
        <orientation evidence="1">Periplasmic side</orientation>
    </subcellularLocation>
</comment>
<accession>A0A3M2HYC3</accession>
<dbReference type="SUPFAM" id="SSF74653">
    <property type="entry name" value="TolA/TonB C-terminal domain"/>
    <property type="match status" value="1"/>
</dbReference>
<dbReference type="OrthoDB" id="9792439at2"/>
<comment type="similarity">
    <text evidence="2">Belongs to the TonB family.</text>
</comment>
<dbReference type="PROSITE" id="PS52015">
    <property type="entry name" value="TONB_CTD"/>
    <property type="match status" value="1"/>
</dbReference>
<keyword evidence="13" id="KW-1185">Reference proteome</keyword>
<feature type="region of interest" description="Disordered" evidence="10">
    <location>
        <begin position="123"/>
        <end position="149"/>
    </location>
</feature>
<proteinExistence type="inferred from homology"/>
<evidence type="ECO:0000256" key="6">
    <source>
        <dbReference type="ARBA" id="ARBA00022692"/>
    </source>
</evidence>
<keyword evidence="9" id="KW-0472">Membrane</keyword>
<dbReference type="NCBIfam" id="TIGR01352">
    <property type="entry name" value="tonB_Cterm"/>
    <property type="match status" value="1"/>
</dbReference>
<evidence type="ECO:0000256" key="7">
    <source>
        <dbReference type="ARBA" id="ARBA00022927"/>
    </source>
</evidence>
<dbReference type="GO" id="GO:0015031">
    <property type="term" value="P:protein transport"/>
    <property type="evidence" value="ECO:0007669"/>
    <property type="project" value="UniProtKB-KW"/>
</dbReference>
<name>A0A3M2HYC3_9GAMM</name>
<comment type="caution">
    <text evidence="12">The sequence shown here is derived from an EMBL/GenBank/DDBJ whole genome shotgun (WGS) entry which is preliminary data.</text>
</comment>
<dbReference type="RefSeq" id="WP_122101734.1">
    <property type="nucleotide sequence ID" value="NZ_RFLY01000010.1"/>
</dbReference>
<dbReference type="GO" id="GO:0055085">
    <property type="term" value="P:transmembrane transport"/>
    <property type="evidence" value="ECO:0007669"/>
    <property type="project" value="InterPro"/>
</dbReference>
<keyword evidence="4" id="KW-1003">Cell membrane</keyword>
<dbReference type="EMBL" id="RFLY01000010">
    <property type="protein sequence ID" value="RMH91177.1"/>
    <property type="molecule type" value="Genomic_DNA"/>
</dbReference>
<dbReference type="Proteomes" id="UP000275012">
    <property type="component" value="Unassembled WGS sequence"/>
</dbReference>
<evidence type="ECO:0000256" key="10">
    <source>
        <dbReference type="SAM" id="MobiDB-lite"/>
    </source>
</evidence>
<keyword evidence="8" id="KW-1133">Transmembrane helix</keyword>
<dbReference type="Pfam" id="PF03544">
    <property type="entry name" value="TonB_C"/>
    <property type="match status" value="1"/>
</dbReference>
<keyword evidence="3" id="KW-0813">Transport</keyword>
<dbReference type="InterPro" id="IPR006260">
    <property type="entry name" value="TonB/TolA_C"/>
</dbReference>
<evidence type="ECO:0000256" key="5">
    <source>
        <dbReference type="ARBA" id="ARBA00022519"/>
    </source>
</evidence>
<dbReference type="PANTHER" id="PTHR33446">
    <property type="entry name" value="PROTEIN TONB-RELATED"/>
    <property type="match status" value="1"/>
</dbReference>
<feature type="compositionally biased region" description="Pro residues" evidence="10">
    <location>
        <begin position="127"/>
        <end position="136"/>
    </location>
</feature>
<dbReference type="GO" id="GO:0031992">
    <property type="term" value="F:energy transducer activity"/>
    <property type="evidence" value="ECO:0007669"/>
    <property type="project" value="TreeGrafter"/>
</dbReference>
<keyword evidence="5" id="KW-0997">Cell inner membrane</keyword>
<feature type="domain" description="TonB C-terminal" evidence="11">
    <location>
        <begin position="144"/>
        <end position="236"/>
    </location>
</feature>
<evidence type="ECO:0000256" key="2">
    <source>
        <dbReference type="ARBA" id="ARBA00006555"/>
    </source>
</evidence>
<sequence>MAKSIPASFSSPASHPLDPARISGISAALAVHLVALGLLAMPTRPAPAPAPTASPDERVPFVFHVALPPPPMVPTPIMEITRRPPSRTQPPTLITPPPPSTLHVANLDMSSDAPVIADRGEAIPLPSAEPSPPLPPGSGDGPPASGIALQYRLNPPPAYPREALRDGLQGTVMLRVLVDEAGNPLEVSIERGSGHRLLDRAAREQVLKHWKFVPATKDGHPIRAIGHVPVDFVIGG</sequence>
<evidence type="ECO:0000313" key="12">
    <source>
        <dbReference type="EMBL" id="RMH91177.1"/>
    </source>
</evidence>
<evidence type="ECO:0000256" key="1">
    <source>
        <dbReference type="ARBA" id="ARBA00004383"/>
    </source>
</evidence>
<dbReference type="AlphaFoldDB" id="A0A3M2HYC3"/>
<reference evidence="12 13" key="1">
    <citation type="submission" date="2018-10" db="EMBL/GenBank/DDBJ databases">
        <title>Proposal of Lysobacter pythonis sp. nov. isolated from royal pythons (Python regius).</title>
        <authorList>
            <person name="Hans-Juergen B."/>
            <person name="Huptas C."/>
            <person name="Sandra B."/>
            <person name="Igor L."/>
            <person name="Joachim S."/>
            <person name="Siegfried S."/>
            <person name="Mareike W."/>
            <person name="Peter K."/>
        </authorList>
    </citation>
    <scope>NUCLEOTIDE SEQUENCE [LARGE SCALE GENOMIC DNA]</scope>
    <source>
        <strain evidence="12 13">4284/11</strain>
    </source>
</reference>
<dbReference type="Gene3D" id="3.30.1150.10">
    <property type="match status" value="1"/>
</dbReference>
<evidence type="ECO:0000256" key="9">
    <source>
        <dbReference type="ARBA" id="ARBA00023136"/>
    </source>
</evidence>
<evidence type="ECO:0000313" key="13">
    <source>
        <dbReference type="Proteomes" id="UP000275012"/>
    </source>
</evidence>
<evidence type="ECO:0000256" key="4">
    <source>
        <dbReference type="ARBA" id="ARBA00022475"/>
    </source>
</evidence>
<gene>
    <name evidence="12" type="ORF">EBB59_08455</name>
</gene>
<dbReference type="GO" id="GO:0098797">
    <property type="term" value="C:plasma membrane protein complex"/>
    <property type="evidence" value="ECO:0007669"/>
    <property type="project" value="TreeGrafter"/>
</dbReference>
<evidence type="ECO:0000256" key="3">
    <source>
        <dbReference type="ARBA" id="ARBA00022448"/>
    </source>
</evidence>
<dbReference type="InterPro" id="IPR037682">
    <property type="entry name" value="TonB_C"/>
</dbReference>
<evidence type="ECO:0000256" key="8">
    <source>
        <dbReference type="ARBA" id="ARBA00022989"/>
    </source>
</evidence>
<keyword evidence="6" id="KW-0812">Transmembrane</keyword>
<dbReference type="PANTHER" id="PTHR33446:SF2">
    <property type="entry name" value="PROTEIN TONB"/>
    <property type="match status" value="1"/>
</dbReference>
<keyword evidence="7" id="KW-0653">Protein transport</keyword>